<dbReference type="GO" id="GO:0005886">
    <property type="term" value="C:plasma membrane"/>
    <property type="evidence" value="ECO:0007669"/>
    <property type="project" value="TreeGrafter"/>
</dbReference>
<evidence type="ECO:0000313" key="4">
    <source>
        <dbReference type="Proteomes" id="UP000298787"/>
    </source>
</evidence>
<reference evidence="3 4" key="1">
    <citation type="submission" date="2019-01" db="EMBL/GenBank/DDBJ databases">
        <title>Genome Assembly of Collichthys lucidus.</title>
        <authorList>
            <person name="Cai M."/>
            <person name="Xiao S."/>
        </authorList>
    </citation>
    <scope>NUCLEOTIDE SEQUENCE [LARGE SCALE GENOMIC DNA]</scope>
    <source>
        <strain evidence="3">JT15FE1705JMU</strain>
        <tissue evidence="3">Muscle</tissue>
    </source>
</reference>
<organism evidence="3 4">
    <name type="scientific">Collichthys lucidus</name>
    <name type="common">Big head croaker</name>
    <name type="synonym">Sciaena lucida</name>
    <dbReference type="NCBI Taxonomy" id="240159"/>
    <lineage>
        <taxon>Eukaryota</taxon>
        <taxon>Metazoa</taxon>
        <taxon>Chordata</taxon>
        <taxon>Craniata</taxon>
        <taxon>Vertebrata</taxon>
        <taxon>Euteleostomi</taxon>
        <taxon>Actinopterygii</taxon>
        <taxon>Neopterygii</taxon>
        <taxon>Teleostei</taxon>
        <taxon>Neoteleostei</taxon>
        <taxon>Acanthomorphata</taxon>
        <taxon>Eupercaria</taxon>
        <taxon>Sciaenidae</taxon>
        <taxon>Collichthys</taxon>
    </lineage>
</organism>
<gene>
    <name evidence="3" type="ORF">D9C73_018739</name>
</gene>
<dbReference type="Proteomes" id="UP000298787">
    <property type="component" value="Chromosome 16"/>
</dbReference>
<accession>A0A4U5V938</accession>
<dbReference type="STRING" id="240159.A0A4U5V938"/>
<dbReference type="EMBL" id="CM014093">
    <property type="protein sequence ID" value="TKS84493.1"/>
    <property type="molecule type" value="Genomic_DNA"/>
</dbReference>
<feature type="transmembrane region" description="Helical" evidence="2">
    <location>
        <begin position="141"/>
        <end position="162"/>
    </location>
</feature>
<evidence type="ECO:0000256" key="2">
    <source>
        <dbReference type="SAM" id="Phobius"/>
    </source>
</evidence>
<keyword evidence="3" id="KW-0430">Lectin</keyword>
<keyword evidence="2" id="KW-1133">Transmembrane helix</keyword>
<evidence type="ECO:0000256" key="1">
    <source>
        <dbReference type="SAM" id="MobiDB-lite"/>
    </source>
</evidence>
<dbReference type="PANTHER" id="PTHR17384:SF7">
    <property type="entry name" value="P-SELECTIN GLYCOPROTEIN LIGAND 1"/>
    <property type="match status" value="1"/>
</dbReference>
<protein>
    <submittedName>
        <fullName evidence="3">P-selectin glycoprotein ligand 1</fullName>
    </submittedName>
</protein>
<dbReference type="InterPro" id="IPR026195">
    <property type="entry name" value="PSGL-1"/>
</dbReference>
<evidence type="ECO:0000313" key="3">
    <source>
        <dbReference type="EMBL" id="TKS84493.1"/>
    </source>
</evidence>
<feature type="region of interest" description="Disordered" evidence="1">
    <location>
        <begin position="106"/>
        <end position="125"/>
    </location>
</feature>
<keyword evidence="2" id="KW-0812">Transmembrane</keyword>
<keyword evidence="2" id="KW-0472">Membrane</keyword>
<feature type="region of interest" description="Disordered" evidence="1">
    <location>
        <begin position="62"/>
        <end position="92"/>
    </location>
</feature>
<dbReference type="PANTHER" id="PTHR17384">
    <property type="entry name" value="P-SELECTIN GLYCOPROTEIN LIGAND-1"/>
    <property type="match status" value="1"/>
</dbReference>
<sequence>MKKEDVIVTYSIHSSNDITTGLVAMDSSSSAPQLLRASTTVTKAATCLCDKNPHLHIRVTGTAGLSSTTEPTTTTSETNSTNTTTASNSTSPGAILFPRVPKRLPIPTSKSTPATTTVSREASNNAEAKTCSTRGVVKQCLIAIASLAALATIFMVSTIVLCTKLSARKYKVTKPQTATEMMCISSLLPERDYIYTRQRNPVSNGVLVMHHGGDSDEDAGDNLTLSSFLPDNDRYV</sequence>
<dbReference type="AlphaFoldDB" id="A0A4U5V938"/>
<proteinExistence type="predicted"/>
<feature type="compositionally biased region" description="Low complexity" evidence="1">
    <location>
        <begin position="66"/>
        <end position="92"/>
    </location>
</feature>
<feature type="compositionally biased region" description="Polar residues" evidence="1">
    <location>
        <begin position="108"/>
        <end position="125"/>
    </location>
</feature>
<name>A0A4U5V938_COLLU</name>
<dbReference type="GO" id="GO:0030246">
    <property type="term" value="F:carbohydrate binding"/>
    <property type="evidence" value="ECO:0007669"/>
    <property type="project" value="UniProtKB-KW"/>
</dbReference>
<keyword evidence="4" id="KW-1185">Reference proteome</keyword>
<dbReference type="GO" id="GO:0050901">
    <property type="term" value="P:leukocyte tethering or rolling"/>
    <property type="evidence" value="ECO:0007669"/>
    <property type="project" value="TreeGrafter"/>
</dbReference>